<evidence type="ECO:0000313" key="1">
    <source>
        <dbReference type="EMBL" id="JAA69785.1"/>
    </source>
</evidence>
<reference evidence="1" key="1">
    <citation type="submission" date="2012-12" db="EMBL/GenBank/DDBJ databases">
        <title>Identification and characterization of a phenylalanine ammonia-lyase gene family in Isatis indigotica Fort.</title>
        <authorList>
            <person name="Liu Q."/>
            <person name="Chen J."/>
            <person name="Zhou X."/>
            <person name="Di P."/>
            <person name="Xiao Y."/>
            <person name="Xuan H."/>
            <person name="Zhang L."/>
            <person name="Chen W."/>
        </authorList>
    </citation>
    <scope>NUCLEOTIDE SEQUENCE</scope>
    <source>
        <tissue evidence="1">Salivary gland</tissue>
    </source>
</reference>
<proteinExistence type="evidence at transcript level"/>
<dbReference type="GO" id="GO:0030136">
    <property type="term" value="C:clathrin-coated vesicle"/>
    <property type="evidence" value="ECO:0007669"/>
    <property type="project" value="TreeGrafter"/>
</dbReference>
<dbReference type="AlphaFoldDB" id="A0A0K8RF73"/>
<dbReference type="EMBL" id="GADI01004023">
    <property type="protein sequence ID" value="JAA69785.1"/>
    <property type="molecule type" value="mRNA"/>
</dbReference>
<dbReference type="GO" id="GO:0005739">
    <property type="term" value="C:mitochondrion"/>
    <property type="evidence" value="ECO:0007669"/>
    <property type="project" value="TreeGrafter"/>
</dbReference>
<organism evidence="1">
    <name type="scientific">Ixodes ricinus</name>
    <name type="common">Common tick</name>
    <name type="synonym">Acarus ricinus</name>
    <dbReference type="NCBI Taxonomy" id="34613"/>
    <lineage>
        <taxon>Eukaryota</taxon>
        <taxon>Metazoa</taxon>
        <taxon>Ecdysozoa</taxon>
        <taxon>Arthropoda</taxon>
        <taxon>Chelicerata</taxon>
        <taxon>Arachnida</taxon>
        <taxon>Acari</taxon>
        <taxon>Parasitiformes</taxon>
        <taxon>Ixodida</taxon>
        <taxon>Ixodoidea</taxon>
        <taxon>Ixodidae</taxon>
        <taxon>Ixodinae</taxon>
        <taxon>Ixodes</taxon>
    </lineage>
</organism>
<dbReference type="GO" id="GO:0016529">
    <property type="term" value="C:sarcoplasmic reticulum"/>
    <property type="evidence" value="ECO:0007669"/>
    <property type="project" value="TreeGrafter"/>
</dbReference>
<accession>A0A0K8RF73</accession>
<dbReference type="GO" id="GO:0043066">
    <property type="term" value="P:negative regulation of apoptotic process"/>
    <property type="evidence" value="ECO:0007669"/>
    <property type="project" value="InterPro"/>
</dbReference>
<protein>
    <submittedName>
        <fullName evidence="1">Putative hcls1-associated protein x-1</fullName>
    </submittedName>
</protein>
<dbReference type="InterPro" id="IPR017248">
    <property type="entry name" value="HAX-1"/>
</dbReference>
<dbReference type="PANTHER" id="PTHR14938:SF2">
    <property type="entry name" value="HCLS1-ASSOCIATED PROTEIN X-1"/>
    <property type="match status" value="1"/>
</dbReference>
<dbReference type="PANTHER" id="PTHR14938">
    <property type="entry name" value="HCLS1-ASSOCIATED PROTEIN X-1"/>
    <property type="match status" value="1"/>
</dbReference>
<sequence length="274" mass="30262">MNLHELFRSFLGFPNRRDPGLGEPTYRDDSGSGFGGDGSPYDGSFFAEPWEMLRHFEDVFRHFGLAEFPHGAELDEGSRREDLRDRMLKVPDYTEPFWGSQMPHLPVGPHFPSGPGQLEDNRFRDMDLDDHVAARGIDSLLAQPPDPGVVVGVQPQPDTRGSTSMHTFTSINGKVEEKRVTTDAEGNQVVSVTRSLGDRSHTVTTRTGPQGSVQTEEHFVNMDEGDKAKFDEMWGSASSGPSFVPRQLVPSVPGDPSYGSIFRKLFGFAPPGQP</sequence>
<name>A0A0K8RF73_IXORI</name>
<dbReference type="GO" id="GO:0030833">
    <property type="term" value="P:regulation of actin filament polymerization"/>
    <property type="evidence" value="ECO:0007669"/>
    <property type="project" value="TreeGrafter"/>
</dbReference>
<dbReference type="GO" id="GO:0016324">
    <property type="term" value="C:apical plasma membrane"/>
    <property type="evidence" value="ECO:0007669"/>
    <property type="project" value="TreeGrafter"/>
</dbReference>
<dbReference type="GO" id="GO:0015629">
    <property type="term" value="C:actin cytoskeleton"/>
    <property type="evidence" value="ECO:0007669"/>
    <property type="project" value="TreeGrafter"/>
</dbReference>